<name>A0A0R2MN53_9LACO</name>
<dbReference type="Proteomes" id="UP000050969">
    <property type="component" value="Unassembled WGS sequence"/>
</dbReference>
<feature type="region of interest" description="Disordered" evidence="1">
    <location>
        <begin position="45"/>
        <end position="74"/>
    </location>
</feature>
<reference evidence="2 3" key="1">
    <citation type="journal article" date="2015" name="Genome Announc.">
        <title>Expanding the biotechnology potential of lactobacilli through comparative genomics of 213 strains and associated genera.</title>
        <authorList>
            <person name="Sun Z."/>
            <person name="Harris H.M."/>
            <person name="McCann A."/>
            <person name="Guo C."/>
            <person name="Argimon S."/>
            <person name="Zhang W."/>
            <person name="Yang X."/>
            <person name="Jeffery I.B."/>
            <person name="Cooney J.C."/>
            <person name="Kagawa T.F."/>
            <person name="Liu W."/>
            <person name="Song Y."/>
            <person name="Salvetti E."/>
            <person name="Wrobel A."/>
            <person name="Rasinkangas P."/>
            <person name="Parkhill J."/>
            <person name="Rea M.C."/>
            <person name="O'Sullivan O."/>
            <person name="Ritari J."/>
            <person name="Douillard F.P."/>
            <person name="Paul Ross R."/>
            <person name="Yang R."/>
            <person name="Briner A.E."/>
            <person name="Felis G.E."/>
            <person name="de Vos W.M."/>
            <person name="Barrangou R."/>
            <person name="Klaenhammer T.R."/>
            <person name="Caufield P.W."/>
            <person name="Cui Y."/>
            <person name="Zhang H."/>
            <person name="O'Toole P.W."/>
        </authorList>
    </citation>
    <scope>NUCLEOTIDE SEQUENCE [LARGE SCALE GENOMIC DNA]</scope>
    <source>
        <strain evidence="2 3">DSM 24301</strain>
    </source>
</reference>
<sequence>MKRLGLFMGVIVGGLLLTGCQSHNDVATSTKSKYEKTYGSEQKAYSKFQESTKNGSGDDSEQESEEVQISSSSEKYYRDPVGTIMEKGEQVLHDKEFAFRIIELTDTYKKFHSQLKQEKVTGSKATGFSYTFRDTKDDSSLLFAIGINGGVQVFRGDEIVEQTDWMNWLR</sequence>
<dbReference type="PATRIC" id="fig|1293598.4.peg.232"/>
<proteinExistence type="predicted"/>
<dbReference type="EMBL" id="JQCE01000075">
    <property type="protein sequence ID" value="KRO15129.1"/>
    <property type="molecule type" value="Genomic_DNA"/>
</dbReference>
<comment type="caution">
    <text evidence="2">The sequence shown here is derived from an EMBL/GenBank/DDBJ whole genome shotgun (WGS) entry which is preliminary data.</text>
</comment>
<dbReference type="RefSeq" id="WP_056993368.1">
    <property type="nucleotide sequence ID" value="NZ_BBBX01000003.1"/>
</dbReference>
<keyword evidence="3" id="KW-1185">Reference proteome</keyword>
<accession>A0A0R2MN53</accession>
<evidence type="ECO:0000313" key="2">
    <source>
        <dbReference type="EMBL" id="KRO15129.1"/>
    </source>
</evidence>
<evidence type="ECO:0000313" key="3">
    <source>
        <dbReference type="Proteomes" id="UP000050969"/>
    </source>
</evidence>
<organism evidence="2 3">
    <name type="scientific">Lacticaseibacillus saniviri JCM 17471 = DSM 24301</name>
    <dbReference type="NCBI Taxonomy" id="1293598"/>
    <lineage>
        <taxon>Bacteria</taxon>
        <taxon>Bacillati</taxon>
        <taxon>Bacillota</taxon>
        <taxon>Bacilli</taxon>
        <taxon>Lactobacillales</taxon>
        <taxon>Lactobacillaceae</taxon>
        <taxon>Lacticaseibacillus</taxon>
    </lineage>
</organism>
<dbReference type="PROSITE" id="PS51257">
    <property type="entry name" value="PROKAR_LIPOPROTEIN"/>
    <property type="match status" value="1"/>
</dbReference>
<gene>
    <name evidence="2" type="ORF">IV56_GL000218</name>
</gene>
<dbReference type="STRING" id="1293598.IV56_GL000218"/>
<evidence type="ECO:0000256" key="1">
    <source>
        <dbReference type="SAM" id="MobiDB-lite"/>
    </source>
</evidence>
<dbReference type="AlphaFoldDB" id="A0A0R2MN53"/>
<protein>
    <submittedName>
        <fullName evidence="2">Uncharacterized protein</fullName>
    </submittedName>
</protein>